<feature type="domain" description="Cathepsin propeptide inhibitor" evidence="3">
    <location>
        <begin position="40"/>
        <end position="96"/>
    </location>
</feature>
<evidence type="ECO:0000256" key="1">
    <source>
        <dbReference type="ARBA" id="ARBA00008455"/>
    </source>
</evidence>
<sequence>MVLLLLSLSALSFSTFTRDLSIVGYSPDDLTSMDKLIELFESWRAKHDKIYESIEEKLLRFEVFKDNLKHIDETNKRVSNYWLGLNEFADLSHEEFKNKYLGLKPDFLGTCEDKKEESEMVTINGYRDVPKNDELSLLKALADQPISVAIEASGRDFQF</sequence>
<dbReference type="Pfam" id="PF08246">
    <property type="entry name" value="Inhibitor_I29"/>
    <property type="match status" value="1"/>
</dbReference>
<comment type="similarity">
    <text evidence="1">Belongs to the peptidase C1 family.</text>
</comment>
<reference evidence="4 5" key="1">
    <citation type="submission" date="2023-12" db="EMBL/GenBank/DDBJ databases">
        <title>A high-quality genome assembly for Dillenia turbinata (Dilleniales).</title>
        <authorList>
            <person name="Chanderbali A."/>
        </authorList>
    </citation>
    <scope>NUCLEOTIDE SEQUENCE [LARGE SCALE GENOMIC DNA]</scope>
    <source>
        <strain evidence="4">LSX21</strain>
        <tissue evidence="4">Leaf</tissue>
    </source>
</reference>
<organism evidence="4 5">
    <name type="scientific">Dillenia turbinata</name>
    <dbReference type="NCBI Taxonomy" id="194707"/>
    <lineage>
        <taxon>Eukaryota</taxon>
        <taxon>Viridiplantae</taxon>
        <taxon>Streptophyta</taxon>
        <taxon>Embryophyta</taxon>
        <taxon>Tracheophyta</taxon>
        <taxon>Spermatophyta</taxon>
        <taxon>Magnoliopsida</taxon>
        <taxon>eudicotyledons</taxon>
        <taxon>Gunneridae</taxon>
        <taxon>Pentapetalae</taxon>
        <taxon>Dilleniales</taxon>
        <taxon>Dilleniaceae</taxon>
        <taxon>Dillenia</taxon>
    </lineage>
</organism>
<proteinExistence type="inferred from homology"/>
<feature type="signal peptide" evidence="2">
    <location>
        <begin position="1"/>
        <end position="17"/>
    </location>
</feature>
<accession>A0AAN8VSA3</accession>
<dbReference type="GO" id="GO:0006508">
    <property type="term" value="P:proteolysis"/>
    <property type="evidence" value="ECO:0007669"/>
    <property type="project" value="InterPro"/>
</dbReference>
<dbReference type="Gene3D" id="3.90.70.10">
    <property type="entry name" value="Cysteine proteinases"/>
    <property type="match status" value="1"/>
</dbReference>
<evidence type="ECO:0000313" key="5">
    <source>
        <dbReference type="Proteomes" id="UP001370490"/>
    </source>
</evidence>
<dbReference type="InterPro" id="IPR013201">
    <property type="entry name" value="Prot_inhib_I29"/>
</dbReference>
<keyword evidence="2" id="KW-0732">Signal</keyword>
<name>A0AAN8VSA3_9MAGN</name>
<keyword evidence="5" id="KW-1185">Reference proteome</keyword>
<evidence type="ECO:0000313" key="4">
    <source>
        <dbReference type="EMBL" id="KAK6939189.1"/>
    </source>
</evidence>
<dbReference type="SUPFAM" id="SSF54001">
    <property type="entry name" value="Cysteine proteinases"/>
    <property type="match status" value="1"/>
</dbReference>
<dbReference type="InterPro" id="IPR000668">
    <property type="entry name" value="Peptidase_C1A_C"/>
</dbReference>
<dbReference type="InterPro" id="IPR038765">
    <property type="entry name" value="Papain-like_cys_pep_sf"/>
</dbReference>
<dbReference type="GO" id="GO:0008234">
    <property type="term" value="F:cysteine-type peptidase activity"/>
    <property type="evidence" value="ECO:0007669"/>
    <property type="project" value="InterPro"/>
</dbReference>
<dbReference type="SMART" id="SM00848">
    <property type="entry name" value="Inhibitor_I29"/>
    <property type="match status" value="1"/>
</dbReference>
<feature type="chain" id="PRO_5042950875" evidence="2">
    <location>
        <begin position="18"/>
        <end position="159"/>
    </location>
</feature>
<dbReference type="PANTHER" id="PTHR12411">
    <property type="entry name" value="CYSTEINE PROTEASE FAMILY C1-RELATED"/>
    <property type="match status" value="1"/>
</dbReference>
<evidence type="ECO:0000256" key="2">
    <source>
        <dbReference type="SAM" id="SignalP"/>
    </source>
</evidence>
<dbReference type="Proteomes" id="UP001370490">
    <property type="component" value="Unassembled WGS sequence"/>
</dbReference>
<gene>
    <name evidence="4" type="ORF">RJ641_028720</name>
</gene>
<dbReference type="Pfam" id="PF00112">
    <property type="entry name" value="Peptidase_C1"/>
    <property type="match status" value="1"/>
</dbReference>
<dbReference type="InterPro" id="IPR013128">
    <property type="entry name" value="Peptidase_C1A"/>
</dbReference>
<protein>
    <submittedName>
        <fullName evidence="4">Cathepsin propeptide inhibitor domain (I29)</fullName>
    </submittedName>
</protein>
<dbReference type="EMBL" id="JBAMMX010000005">
    <property type="protein sequence ID" value="KAK6939189.1"/>
    <property type="molecule type" value="Genomic_DNA"/>
</dbReference>
<dbReference type="AlphaFoldDB" id="A0AAN8VSA3"/>
<dbReference type="Gene3D" id="1.10.287.2250">
    <property type="match status" value="1"/>
</dbReference>
<comment type="caution">
    <text evidence="4">The sequence shown here is derived from an EMBL/GenBank/DDBJ whole genome shotgun (WGS) entry which is preliminary data.</text>
</comment>
<evidence type="ECO:0000259" key="3">
    <source>
        <dbReference type="SMART" id="SM00848"/>
    </source>
</evidence>